<sequence length="406" mass="44971">MGQGSNSSTLRQYNERVVISAVRKMAVASKPDLARNIGLTLQSLTRIVDALEEKGLLEKSGRRTVGIGQPSNLYQIKADGLFSIGIKLGRQNIEYVLSDFAGKIIEKTLHRYKEPTPEQLVTLLHSRVEQLLMKLAPVQRERFVGVGIAMPWFLGNWEAQGEMAPEIAQQWVNIDFAKLLEQKLPYRIFFENDCSAAAAAELYFGELKALNNFLYIYIDTFVGGGLVLNGSLEKGIHSNAANLATLPVPPSKLDSQRHTGNWDTLVNRASIATLLKHLRYHQVNIDNIADLAEVIDDNRGLVHDWMQDCAEGIVFCIMSCVSFLDLETVVIDAQLPPYLLIELISMIKRRLAAIPTANLFIPSVQKGSLGEDAIAIGGAILPLYSHFAPDRTVLLKGGVPDRLQQK</sequence>
<organism evidence="2 3">
    <name type="scientific">Alishewanella tabrizica</name>
    <dbReference type="NCBI Taxonomy" id="671278"/>
    <lineage>
        <taxon>Bacteria</taxon>
        <taxon>Pseudomonadati</taxon>
        <taxon>Pseudomonadota</taxon>
        <taxon>Gammaproteobacteria</taxon>
        <taxon>Alteromonadales</taxon>
        <taxon>Alteromonadaceae</taxon>
        <taxon>Alishewanella</taxon>
    </lineage>
</organism>
<dbReference type="SUPFAM" id="SSF46785">
    <property type="entry name" value="Winged helix' DNA-binding domain"/>
    <property type="match status" value="1"/>
</dbReference>
<evidence type="ECO:0000313" key="2">
    <source>
        <dbReference type="EMBL" id="GGW60958.1"/>
    </source>
</evidence>
<dbReference type="Pfam" id="PF00480">
    <property type="entry name" value="ROK"/>
    <property type="match status" value="1"/>
</dbReference>
<proteinExistence type="inferred from homology"/>
<protein>
    <submittedName>
        <fullName evidence="2">Transcriptional regulator</fullName>
    </submittedName>
</protein>
<dbReference type="EMBL" id="BMYR01000006">
    <property type="protein sequence ID" value="GGW60958.1"/>
    <property type="molecule type" value="Genomic_DNA"/>
</dbReference>
<dbReference type="InterPro" id="IPR043129">
    <property type="entry name" value="ATPase_NBD"/>
</dbReference>
<comment type="similarity">
    <text evidence="1">Belongs to the ROK (NagC/XylR) family.</text>
</comment>
<dbReference type="InterPro" id="IPR036388">
    <property type="entry name" value="WH-like_DNA-bd_sf"/>
</dbReference>
<name>A0ABQ2WKG9_9ALTE</name>
<comment type="caution">
    <text evidence="2">The sequence shown here is derived from an EMBL/GenBank/DDBJ whole genome shotgun (WGS) entry which is preliminary data.</text>
</comment>
<dbReference type="RefSeq" id="WP_189482356.1">
    <property type="nucleotide sequence ID" value="NZ_BMYR01000006.1"/>
</dbReference>
<dbReference type="Proteomes" id="UP000634667">
    <property type="component" value="Unassembled WGS sequence"/>
</dbReference>
<accession>A0ABQ2WKG9</accession>
<gene>
    <name evidence="2" type="ORF">GCM10008111_16390</name>
</gene>
<keyword evidence="3" id="KW-1185">Reference proteome</keyword>
<dbReference type="InterPro" id="IPR036390">
    <property type="entry name" value="WH_DNA-bd_sf"/>
</dbReference>
<dbReference type="PANTHER" id="PTHR18964:SF149">
    <property type="entry name" value="BIFUNCTIONAL UDP-N-ACETYLGLUCOSAMINE 2-EPIMERASE_N-ACETYLMANNOSAMINE KINASE"/>
    <property type="match status" value="1"/>
</dbReference>
<evidence type="ECO:0000313" key="3">
    <source>
        <dbReference type="Proteomes" id="UP000634667"/>
    </source>
</evidence>
<dbReference type="InterPro" id="IPR000600">
    <property type="entry name" value="ROK"/>
</dbReference>
<dbReference type="Gene3D" id="3.30.420.40">
    <property type="match status" value="2"/>
</dbReference>
<dbReference type="Gene3D" id="1.10.10.10">
    <property type="entry name" value="Winged helix-like DNA-binding domain superfamily/Winged helix DNA-binding domain"/>
    <property type="match status" value="1"/>
</dbReference>
<reference evidence="3" key="1">
    <citation type="journal article" date="2019" name="Int. J. Syst. Evol. Microbiol.">
        <title>The Global Catalogue of Microorganisms (GCM) 10K type strain sequencing project: providing services to taxonomists for standard genome sequencing and annotation.</title>
        <authorList>
            <consortium name="The Broad Institute Genomics Platform"/>
            <consortium name="The Broad Institute Genome Sequencing Center for Infectious Disease"/>
            <person name="Wu L."/>
            <person name="Ma J."/>
        </authorList>
    </citation>
    <scope>NUCLEOTIDE SEQUENCE [LARGE SCALE GENOMIC DNA]</scope>
    <source>
        <strain evidence="3">KCTC 23723</strain>
    </source>
</reference>
<dbReference type="PANTHER" id="PTHR18964">
    <property type="entry name" value="ROK (REPRESSOR, ORF, KINASE) FAMILY"/>
    <property type="match status" value="1"/>
</dbReference>
<evidence type="ECO:0000256" key="1">
    <source>
        <dbReference type="ARBA" id="ARBA00006479"/>
    </source>
</evidence>
<dbReference type="SUPFAM" id="SSF53067">
    <property type="entry name" value="Actin-like ATPase domain"/>
    <property type="match status" value="1"/>
</dbReference>